<protein>
    <recommendedName>
        <fullName evidence="6">Plectin/eS10 N-terminal domain-containing protein</fullName>
    </recommendedName>
</protein>
<name>A0AAW1VEH9_9CUCU</name>
<evidence type="ECO:0000259" key="6">
    <source>
        <dbReference type="Pfam" id="PF03501"/>
    </source>
</evidence>
<feature type="domain" description="Plectin/eS10 N-terminal" evidence="6">
    <location>
        <begin position="1"/>
        <end position="75"/>
    </location>
</feature>
<keyword evidence="4" id="KW-0689">Ribosomal protein</keyword>
<evidence type="ECO:0000256" key="3">
    <source>
        <dbReference type="ARBA" id="ARBA00022490"/>
    </source>
</evidence>
<keyword evidence="8" id="KW-1185">Reference proteome</keyword>
<dbReference type="Pfam" id="PF03501">
    <property type="entry name" value="S10_plectin"/>
    <property type="match status" value="1"/>
</dbReference>
<dbReference type="PANTHER" id="PTHR12146:SF0">
    <property type="entry name" value="RIBOSOMAL PROTEIN S10"/>
    <property type="match status" value="1"/>
</dbReference>
<evidence type="ECO:0000256" key="2">
    <source>
        <dbReference type="ARBA" id="ARBA00007278"/>
    </source>
</evidence>
<dbReference type="GO" id="GO:0003735">
    <property type="term" value="F:structural constituent of ribosome"/>
    <property type="evidence" value="ECO:0007669"/>
    <property type="project" value="TreeGrafter"/>
</dbReference>
<reference evidence="7 8" key="1">
    <citation type="submission" date="2023-03" db="EMBL/GenBank/DDBJ databases">
        <title>Genome insight into feeding habits of ladybird beetles.</title>
        <authorList>
            <person name="Li H.-S."/>
            <person name="Huang Y.-H."/>
            <person name="Pang H."/>
        </authorList>
    </citation>
    <scope>NUCLEOTIDE SEQUENCE [LARGE SCALE GENOMIC DNA]</scope>
    <source>
        <strain evidence="7">SYSU_2023b</strain>
        <tissue evidence="7">Whole body</tissue>
    </source>
</reference>
<proteinExistence type="inferred from homology"/>
<keyword evidence="3" id="KW-0963">Cytoplasm</keyword>
<comment type="subcellular location">
    <subcellularLocation>
        <location evidence="1">Cytoplasm</location>
    </subcellularLocation>
</comment>
<evidence type="ECO:0000313" key="8">
    <source>
        <dbReference type="Proteomes" id="UP001431783"/>
    </source>
</evidence>
<evidence type="ECO:0000256" key="1">
    <source>
        <dbReference type="ARBA" id="ARBA00004496"/>
    </source>
</evidence>
<dbReference type="InterPro" id="IPR005326">
    <property type="entry name" value="Plectin_eS10_N"/>
</dbReference>
<comment type="caution">
    <text evidence="7">The sequence shown here is derived from an EMBL/GenBank/DDBJ whole genome shotgun (WGS) entry which is preliminary data.</text>
</comment>
<comment type="similarity">
    <text evidence="2">Belongs to the eukaryotic ribosomal protein eS10 family.</text>
</comment>
<dbReference type="PANTHER" id="PTHR12146">
    <property type="entry name" value="40S RIBOSOMAL PROTEIN S10"/>
    <property type="match status" value="1"/>
</dbReference>
<organism evidence="7 8">
    <name type="scientific">Henosepilachna vigintioctopunctata</name>
    <dbReference type="NCBI Taxonomy" id="420089"/>
    <lineage>
        <taxon>Eukaryota</taxon>
        <taxon>Metazoa</taxon>
        <taxon>Ecdysozoa</taxon>
        <taxon>Arthropoda</taxon>
        <taxon>Hexapoda</taxon>
        <taxon>Insecta</taxon>
        <taxon>Pterygota</taxon>
        <taxon>Neoptera</taxon>
        <taxon>Endopterygota</taxon>
        <taxon>Coleoptera</taxon>
        <taxon>Polyphaga</taxon>
        <taxon>Cucujiformia</taxon>
        <taxon>Coccinelloidea</taxon>
        <taxon>Coccinellidae</taxon>
        <taxon>Epilachninae</taxon>
        <taxon>Epilachnini</taxon>
        <taxon>Henosepilachna</taxon>
    </lineage>
</organism>
<gene>
    <name evidence="7" type="ORF">WA026_015570</name>
</gene>
<dbReference type="InterPro" id="IPR037447">
    <property type="entry name" value="Ribosomal_eS10"/>
</dbReference>
<evidence type="ECO:0000256" key="5">
    <source>
        <dbReference type="ARBA" id="ARBA00023274"/>
    </source>
</evidence>
<dbReference type="Proteomes" id="UP001431783">
    <property type="component" value="Unassembled WGS sequence"/>
</dbReference>
<evidence type="ECO:0000313" key="7">
    <source>
        <dbReference type="EMBL" id="KAK9891606.1"/>
    </source>
</evidence>
<dbReference type="GO" id="GO:0022627">
    <property type="term" value="C:cytosolic small ribosomal subunit"/>
    <property type="evidence" value="ECO:0007669"/>
    <property type="project" value="TreeGrafter"/>
</dbReference>
<dbReference type="EMBL" id="JARQZJ010000129">
    <property type="protein sequence ID" value="KAK9891606.1"/>
    <property type="molecule type" value="Genomic_DNA"/>
</dbReference>
<dbReference type="InterPro" id="IPR036388">
    <property type="entry name" value="WH-like_DNA-bd_sf"/>
</dbReference>
<sequence length="129" mass="15547">MVAKKNLNAPKHPDLETISNLEVIKALQSSKFKGYVTEQFAWRHYYWYLTNSGIEYLRRFLHLPAEIVSATVKRQARSEPVRRVNPIRSETSKPSDDRSRYRRSEFRQVEFRFWKRIQSTITTCFVIYW</sequence>
<evidence type="ECO:0000256" key="4">
    <source>
        <dbReference type="ARBA" id="ARBA00022980"/>
    </source>
</evidence>
<dbReference type="AlphaFoldDB" id="A0AAW1VEH9"/>
<dbReference type="Gene3D" id="1.10.10.10">
    <property type="entry name" value="Winged helix-like DNA-binding domain superfamily/Winged helix DNA-binding domain"/>
    <property type="match status" value="1"/>
</dbReference>
<dbReference type="GO" id="GO:0003723">
    <property type="term" value="F:RNA binding"/>
    <property type="evidence" value="ECO:0007669"/>
    <property type="project" value="TreeGrafter"/>
</dbReference>
<keyword evidence="5" id="KW-0687">Ribonucleoprotein</keyword>
<accession>A0AAW1VEH9</accession>